<name>A0A8S3USU2_MYTED</name>
<comment type="similarity">
    <text evidence="1 3">Belongs to the gamma-glutamylcyclotransferase family.</text>
</comment>
<gene>
    <name evidence="5" type="ORF">MEDL_58791</name>
</gene>
<proteinExistence type="inferred from homology"/>
<dbReference type="Pfam" id="PF06094">
    <property type="entry name" value="GGACT"/>
    <property type="match status" value="1"/>
</dbReference>
<evidence type="ECO:0000256" key="3">
    <source>
        <dbReference type="RuleBase" id="RU367036"/>
    </source>
</evidence>
<dbReference type="PANTHER" id="PTHR12510:SF4">
    <property type="entry name" value="GAMMA-GLUTAMYLAMINECYCLOTRANSFERASE"/>
    <property type="match status" value="1"/>
</dbReference>
<dbReference type="InterPro" id="IPR036568">
    <property type="entry name" value="GGCT-like_sf"/>
</dbReference>
<dbReference type="InterPro" id="IPR039126">
    <property type="entry name" value="GGACT"/>
</dbReference>
<protein>
    <recommendedName>
        <fullName evidence="3">Gamma-glutamylcyclotransferase family protein</fullName>
    </recommendedName>
</protein>
<feature type="active site" description="Proton acceptor" evidence="2">
    <location>
        <position position="88"/>
    </location>
</feature>
<feature type="domain" description="Gamma-glutamylcyclotransferase AIG2-like" evidence="4">
    <location>
        <begin position="18"/>
        <end position="117"/>
    </location>
</feature>
<evidence type="ECO:0000313" key="5">
    <source>
        <dbReference type="EMBL" id="CAG2246846.1"/>
    </source>
</evidence>
<dbReference type="Gene3D" id="3.10.490.10">
    <property type="entry name" value="Gamma-glutamyl cyclotransferase-like"/>
    <property type="match status" value="1"/>
</dbReference>
<dbReference type="OrthoDB" id="113620at2759"/>
<dbReference type="PANTHER" id="PTHR12510">
    <property type="entry name" value="TROPONIN C-AKIN-1 PROTEIN"/>
    <property type="match status" value="1"/>
</dbReference>
<keyword evidence="6" id="KW-1185">Reference proteome</keyword>
<dbReference type="EMBL" id="CAJPWZ010002883">
    <property type="protein sequence ID" value="CAG2246846.1"/>
    <property type="molecule type" value="Genomic_DNA"/>
</dbReference>
<evidence type="ECO:0000313" key="6">
    <source>
        <dbReference type="Proteomes" id="UP000683360"/>
    </source>
</evidence>
<organism evidence="5 6">
    <name type="scientific">Mytilus edulis</name>
    <name type="common">Blue mussel</name>
    <dbReference type="NCBI Taxonomy" id="6550"/>
    <lineage>
        <taxon>Eukaryota</taxon>
        <taxon>Metazoa</taxon>
        <taxon>Spiralia</taxon>
        <taxon>Lophotrochozoa</taxon>
        <taxon>Mollusca</taxon>
        <taxon>Bivalvia</taxon>
        <taxon>Autobranchia</taxon>
        <taxon>Pteriomorphia</taxon>
        <taxon>Mytilida</taxon>
        <taxon>Mytiloidea</taxon>
        <taxon>Mytilidae</taxon>
        <taxon>Mytilinae</taxon>
        <taxon>Mytilus</taxon>
    </lineage>
</organism>
<evidence type="ECO:0000256" key="1">
    <source>
        <dbReference type="ARBA" id="ARBA00008861"/>
    </source>
</evidence>
<keyword evidence="5" id="KW-0012">Acyltransferase</keyword>
<evidence type="ECO:0000259" key="4">
    <source>
        <dbReference type="Pfam" id="PF06094"/>
    </source>
</evidence>
<dbReference type="GO" id="GO:0016746">
    <property type="term" value="F:acyltransferase activity"/>
    <property type="evidence" value="ECO:0007669"/>
    <property type="project" value="UniProtKB-KW"/>
</dbReference>
<dbReference type="InterPro" id="IPR009288">
    <property type="entry name" value="AIG2-like_dom"/>
</dbReference>
<reference evidence="5" key="1">
    <citation type="submission" date="2021-03" db="EMBL/GenBank/DDBJ databases">
        <authorList>
            <person name="Bekaert M."/>
        </authorList>
    </citation>
    <scope>NUCLEOTIDE SEQUENCE</scope>
</reference>
<sequence length="183" mass="21174">MKESVHKIPVCSMMPKGKGQPNHHLIESVVNGKALFIGEGKTVVKYPLIIASRCNIPFLLPVEGTGEIIHGEMFDVDEPMLKRLDALEGHPAWYKREEIPIANSNGCSKCWCYMLEHFKPDLLHLPYLSNFDFHSLSKDQQYMAPAARSKHDTENFWIDVKREEFYISPLQFEELYPYAKDKY</sequence>
<keyword evidence="5" id="KW-0808">Transferase</keyword>
<accession>A0A8S3USU2</accession>
<dbReference type="CDD" id="cd06661">
    <property type="entry name" value="GGCT_like"/>
    <property type="match status" value="1"/>
</dbReference>
<dbReference type="Proteomes" id="UP000683360">
    <property type="component" value="Unassembled WGS sequence"/>
</dbReference>
<dbReference type="GO" id="GO:0061929">
    <property type="term" value="F:gamma-glutamylaminecyclotransferase activity"/>
    <property type="evidence" value="ECO:0007669"/>
    <property type="project" value="InterPro"/>
</dbReference>
<dbReference type="InterPro" id="IPR013024">
    <property type="entry name" value="GGCT-like"/>
</dbReference>
<evidence type="ECO:0000256" key="2">
    <source>
        <dbReference type="PIRSR" id="PIRSR639126-1"/>
    </source>
</evidence>
<comment type="caution">
    <text evidence="5">The sequence shown here is derived from an EMBL/GenBank/DDBJ whole genome shotgun (WGS) entry which is preliminary data.</text>
</comment>
<dbReference type="AlphaFoldDB" id="A0A8S3USU2"/>
<dbReference type="SUPFAM" id="SSF110857">
    <property type="entry name" value="Gamma-glutamyl cyclotransferase-like"/>
    <property type="match status" value="1"/>
</dbReference>
<dbReference type="GO" id="GO:0005829">
    <property type="term" value="C:cytosol"/>
    <property type="evidence" value="ECO:0007669"/>
    <property type="project" value="TreeGrafter"/>
</dbReference>